<dbReference type="PROSITE" id="PS51082">
    <property type="entry name" value="WH2"/>
    <property type="match status" value="1"/>
</dbReference>
<feature type="compositionally biased region" description="Basic and acidic residues" evidence="4">
    <location>
        <begin position="466"/>
        <end position="475"/>
    </location>
</feature>
<dbReference type="eggNOG" id="ENOG502R2QU">
    <property type="taxonomic scope" value="Eukaryota"/>
</dbReference>
<evidence type="ECO:0000259" key="5">
    <source>
        <dbReference type="PROSITE" id="PS51082"/>
    </source>
</evidence>
<comment type="similarity">
    <text evidence="1">Belongs to the WASH1 family.</text>
</comment>
<dbReference type="GO" id="GO:0034314">
    <property type="term" value="P:Arp2/3 complex-mediated actin nucleation"/>
    <property type="evidence" value="ECO:0007669"/>
    <property type="project" value="InterPro"/>
</dbReference>
<evidence type="ECO:0000256" key="3">
    <source>
        <dbReference type="SAM" id="Coils"/>
    </source>
</evidence>
<feature type="domain" description="WH2" evidence="5">
    <location>
        <begin position="414"/>
        <end position="432"/>
    </location>
</feature>
<feature type="compositionally biased region" description="Acidic residues" evidence="4">
    <location>
        <begin position="497"/>
        <end position="509"/>
    </location>
</feature>
<feature type="compositionally biased region" description="Low complexity" evidence="4">
    <location>
        <begin position="302"/>
        <end position="348"/>
    </location>
</feature>
<name>I7MAR6_TETTS</name>
<dbReference type="PANTHER" id="PTHR23331:SF1">
    <property type="entry name" value="WASH COMPLEX SUBUNIT 1"/>
    <property type="match status" value="1"/>
</dbReference>
<dbReference type="GO" id="GO:0071203">
    <property type="term" value="C:WASH complex"/>
    <property type="evidence" value="ECO:0007669"/>
    <property type="project" value="InterPro"/>
</dbReference>
<dbReference type="GO" id="GO:0043015">
    <property type="term" value="F:gamma-tubulin binding"/>
    <property type="evidence" value="ECO:0007669"/>
    <property type="project" value="TreeGrafter"/>
</dbReference>
<evidence type="ECO:0000313" key="6">
    <source>
        <dbReference type="EMBL" id="EAS05162.2"/>
    </source>
</evidence>
<evidence type="ECO:0000256" key="4">
    <source>
        <dbReference type="SAM" id="MobiDB-lite"/>
    </source>
</evidence>
<dbReference type="InterPro" id="IPR021854">
    <property type="entry name" value="WASH1_WAHD"/>
</dbReference>
<dbReference type="KEGG" id="tet:TTHERM_00766470"/>
<dbReference type="PANTHER" id="PTHR23331">
    <property type="entry name" value="CXYORF1"/>
    <property type="match status" value="1"/>
</dbReference>
<feature type="region of interest" description="Disordered" evidence="4">
    <location>
        <begin position="297"/>
        <end position="509"/>
    </location>
</feature>
<feature type="coiled-coil region" evidence="3">
    <location>
        <begin position="44"/>
        <end position="78"/>
    </location>
</feature>
<proteinExistence type="inferred from homology"/>
<dbReference type="GO" id="GO:0032456">
    <property type="term" value="P:endocytic recycling"/>
    <property type="evidence" value="ECO:0007669"/>
    <property type="project" value="TreeGrafter"/>
</dbReference>
<dbReference type="Pfam" id="PF11945">
    <property type="entry name" value="WASH_WAHD"/>
    <property type="match status" value="1"/>
</dbReference>
<dbReference type="GO" id="GO:0003779">
    <property type="term" value="F:actin binding"/>
    <property type="evidence" value="ECO:0007669"/>
    <property type="project" value="UniProtKB-KW"/>
</dbReference>
<dbReference type="EMBL" id="GG662407">
    <property type="protein sequence ID" value="EAS05162.2"/>
    <property type="molecule type" value="Genomic_DNA"/>
</dbReference>
<evidence type="ECO:0000256" key="1">
    <source>
        <dbReference type="ARBA" id="ARBA00005602"/>
    </source>
</evidence>
<dbReference type="OrthoDB" id="307871at2759"/>
<dbReference type="GO" id="GO:0005829">
    <property type="term" value="C:cytosol"/>
    <property type="evidence" value="ECO:0007669"/>
    <property type="project" value="GOC"/>
</dbReference>
<dbReference type="RefSeq" id="XP_001025407.2">
    <property type="nucleotide sequence ID" value="XM_001025407.2"/>
</dbReference>
<dbReference type="GO" id="GO:0005769">
    <property type="term" value="C:early endosome"/>
    <property type="evidence" value="ECO:0007669"/>
    <property type="project" value="InterPro"/>
</dbReference>
<feature type="compositionally biased region" description="Polar residues" evidence="4">
    <location>
        <begin position="355"/>
        <end position="369"/>
    </location>
</feature>
<organism evidence="6 7">
    <name type="scientific">Tetrahymena thermophila (strain SB210)</name>
    <dbReference type="NCBI Taxonomy" id="312017"/>
    <lineage>
        <taxon>Eukaryota</taxon>
        <taxon>Sar</taxon>
        <taxon>Alveolata</taxon>
        <taxon>Ciliophora</taxon>
        <taxon>Intramacronucleata</taxon>
        <taxon>Oligohymenophorea</taxon>
        <taxon>Hymenostomatida</taxon>
        <taxon>Tetrahymenina</taxon>
        <taxon>Tetrahymenidae</taxon>
        <taxon>Tetrahymena</taxon>
    </lineage>
</organism>
<dbReference type="GO" id="GO:0006887">
    <property type="term" value="P:exocytosis"/>
    <property type="evidence" value="ECO:0007669"/>
    <property type="project" value="TreeGrafter"/>
</dbReference>
<dbReference type="GeneID" id="7824567"/>
<dbReference type="AlphaFoldDB" id="I7MAR6"/>
<keyword evidence="3" id="KW-0175">Coiled coil</keyword>
<evidence type="ECO:0000256" key="2">
    <source>
        <dbReference type="ARBA" id="ARBA00023203"/>
    </source>
</evidence>
<dbReference type="InterPro" id="IPR003124">
    <property type="entry name" value="WH2_dom"/>
</dbReference>
<dbReference type="GO" id="GO:0055037">
    <property type="term" value="C:recycling endosome"/>
    <property type="evidence" value="ECO:0007669"/>
    <property type="project" value="TreeGrafter"/>
</dbReference>
<reference evidence="7" key="1">
    <citation type="journal article" date="2006" name="PLoS Biol.">
        <title>Macronuclear genome sequence of the ciliate Tetrahymena thermophila, a model eukaryote.</title>
        <authorList>
            <person name="Eisen J.A."/>
            <person name="Coyne R.S."/>
            <person name="Wu M."/>
            <person name="Wu D."/>
            <person name="Thiagarajan M."/>
            <person name="Wortman J.R."/>
            <person name="Badger J.H."/>
            <person name="Ren Q."/>
            <person name="Amedeo P."/>
            <person name="Jones K.M."/>
            <person name="Tallon L.J."/>
            <person name="Delcher A.L."/>
            <person name="Salzberg S.L."/>
            <person name="Silva J.C."/>
            <person name="Haas B.J."/>
            <person name="Majoros W.H."/>
            <person name="Farzad M."/>
            <person name="Carlton J.M."/>
            <person name="Smith R.K. Jr."/>
            <person name="Garg J."/>
            <person name="Pearlman R.E."/>
            <person name="Karrer K.M."/>
            <person name="Sun L."/>
            <person name="Manning G."/>
            <person name="Elde N.C."/>
            <person name="Turkewitz A.P."/>
            <person name="Asai D.J."/>
            <person name="Wilkes D.E."/>
            <person name="Wang Y."/>
            <person name="Cai H."/>
            <person name="Collins K."/>
            <person name="Stewart B.A."/>
            <person name="Lee S.R."/>
            <person name="Wilamowska K."/>
            <person name="Weinberg Z."/>
            <person name="Ruzzo W.L."/>
            <person name="Wloga D."/>
            <person name="Gaertig J."/>
            <person name="Frankel J."/>
            <person name="Tsao C.-C."/>
            <person name="Gorovsky M.A."/>
            <person name="Keeling P.J."/>
            <person name="Waller R.F."/>
            <person name="Patron N.J."/>
            <person name="Cherry J.M."/>
            <person name="Stover N.A."/>
            <person name="Krieger C.J."/>
            <person name="del Toro C."/>
            <person name="Ryder H.F."/>
            <person name="Williamson S.C."/>
            <person name="Barbeau R.A."/>
            <person name="Hamilton E.P."/>
            <person name="Orias E."/>
        </authorList>
    </citation>
    <scope>NUCLEOTIDE SEQUENCE [LARGE SCALE GENOMIC DNA]</scope>
    <source>
        <strain evidence="7">SB210</strain>
    </source>
</reference>
<keyword evidence="2" id="KW-0009">Actin-binding</keyword>
<sequence>MVSVGNSIQHNKITMSNTDMSQYEGLEKTLSNLSMLDETLSYVIQRFDNQQNQYKNKIQQYLDRIHICQKKIAALQEQKKAITFVSPSSFVQKYKFTHENKKSILQDYKQKHNISKFETQFGYQLKNDPEQVGPIIDNSRPDDLYQILNISYGKFKSREKNPVENRKLPLKEKFFGVGTYPKKIKCAESLLVLNTNINPYRKYQQIDNLIIDESKQQQRVKPDDTNQINLQVAPVGISNQLTAYQRSELTYVPETKKVDNAVSIPLDFGLDGVAEDFDIDYGGQDLIQPSAWLIQNPTLPDPYANAQPSSQSQNQNNQQQSQQNNYQQAPNQNNQQNQQYQQYQNNNVPPAPQMNVPQAPSMNIPQAPSVNIPPAPTMSIPQAPSVGIPPPPPMGQMPAVPQQEPQQATTSSGGRGALLDEIRNPKIRLRKTVTVVKGGLNPGKGKSDDPGSIKLTSTGANPLDILKQKVLERHKSLNPPNARRKGNRNRVGQNSDESGEENSENSDQE</sequence>
<keyword evidence="7" id="KW-1185">Reference proteome</keyword>
<dbReference type="GO" id="GO:0043014">
    <property type="term" value="F:alpha-tubulin binding"/>
    <property type="evidence" value="ECO:0007669"/>
    <property type="project" value="InterPro"/>
</dbReference>
<accession>I7MAR6</accession>
<evidence type="ECO:0000313" key="7">
    <source>
        <dbReference type="Proteomes" id="UP000009168"/>
    </source>
</evidence>
<protein>
    <submittedName>
        <fullName evidence="6">WASH complex WAHD domain protein</fullName>
    </submittedName>
</protein>
<dbReference type="InParanoid" id="I7MAR6"/>
<gene>
    <name evidence="6" type="ORF">TTHERM_00766470</name>
</gene>
<dbReference type="InterPro" id="IPR028290">
    <property type="entry name" value="WASH1"/>
</dbReference>
<dbReference type="GO" id="GO:0042147">
    <property type="term" value="P:retrograde transport, endosome to Golgi"/>
    <property type="evidence" value="ECO:0007669"/>
    <property type="project" value="TreeGrafter"/>
</dbReference>
<dbReference type="STRING" id="312017.I7MAR6"/>
<dbReference type="Proteomes" id="UP000009168">
    <property type="component" value="Unassembled WGS sequence"/>
</dbReference>